<dbReference type="SUPFAM" id="SSF140566">
    <property type="entry name" value="FlgN-like"/>
    <property type="match status" value="1"/>
</dbReference>
<protein>
    <recommendedName>
        <fullName evidence="6">Flagellar biosynthesis protein FlgN</fullName>
    </recommendedName>
</protein>
<evidence type="ECO:0008006" key="6">
    <source>
        <dbReference type="Google" id="ProtNLM"/>
    </source>
</evidence>
<comment type="similarity">
    <text evidence="2">Belongs to the FlgN family.</text>
</comment>
<keyword evidence="5" id="KW-1185">Reference proteome</keyword>
<evidence type="ECO:0000256" key="2">
    <source>
        <dbReference type="ARBA" id="ARBA00007703"/>
    </source>
</evidence>
<comment type="caution">
    <text evidence="4">The sequence shown here is derived from an EMBL/GenBank/DDBJ whole genome shotgun (WGS) entry which is preliminary data.</text>
</comment>
<sequence length="145" mass="15600">MDDLANVSHVIDLLNEQKGNLAQLSLVLTNELAAISSRNADSLTDSATTKLDILKKVQNVDKRLAHYGLAKMIQSVTEVDELIKEVKDELAACQKQNDINAHAAHQTHVAVNKVKDILLGSKLSLTYDKKGAATGNSTLGKGIKA</sequence>
<evidence type="ECO:0000256" key="3">
    <source>
        <dbReference type="ARBA" id="ARBA00022795"/>
    </source>
</evidence>
<evidence type="ECO:0000313" key="5">
    <source>
        <dbReference type="Proteomes" id="UP000194841"/>
    </source>
</evidence>
<proteinExistence type="inferred from homology"/>
<dbReference type="Pfam" id="PF05130">
    <property type="entry name" value="FlgN"/>
    <property type="match status" value="1"/>
</dbReference>
<name>A0A244CSM7_PSEDV</name>
<dbReference type="InterPro" id="IPR007809">
    <property type="entry name" value="FlgN-like"/>
</dbReference>
<dbReference type="AlphaFoldDB" id="A0A244CSM7"/>
<dbReference type="GO" id="GO:0044780">
    <property type="term" value="P:bacterial-type flagellum assembly"/>
    <property type="evidence" value="ECO:0007669"/>
    <property type="project" value="InterPro"/>
</dbReference>
<accession>A0A244CSM7</accession>
<dbReference type="RefSeq" id="WP_086743905.1">
    <property type="nucleotide sequence ID" value="NZ_MWPV01000002.1"/>
</dbReference>
<dbReference type="OrthoDB" id="6313931at2"/>
<keyword evidence="3" id="KW-1005">Bacterial flagellum biogenesis</keyword>
<gene>
    <name evidence="4" type="ORF">B1199_09795</name>
</gene>
<dbReference type="Gene3D" id="1.20.58.300">
    <property type="entry name" value="FlgN-like"/>
    <property type="match status" value="1"/>
</dbReference>
<evidence type="ECO:0000256" key="1">
    <source>
        <dbReference type="ARBA" id="ARBA00002397"/>
    </source>
</evidence>
<organism evidence="4 5">
    <name type="scientific">Pseudoalteromonas ulvae</name>
    <dbReference type="NCBI Taxonomy" id="107327"/>
    <lineage>
        <taxon>Bacteria</taxon>
        <taxon>Pseudomonadati</taxon>
        <taxon>Pseudomonadota</taxon>
        <taxon>Gammaproteobacteria</taxon>
        <taxon>Alteromonadales</taxon>
        <taxon>Pseudoalteromonadaceae</taxon>
        <taxon>Pseudoalteromonas</taxon>
    </lineage>
</organism>
<comment type="function">
    <text evidence="1">Required for the efficient initiation of filament assembly.</text>
</comment>
<dbReference type="EMBL" id="MWPV01000002">
    <property type="protein sequence ID" value="OUL58603.1"/>
    <property type="molecule type" value="Genomic_DNA"/>
</dbReference>
<dbReference type="InterPro" id="IPR036679">
    <property type="entry name" value="FlgN-like_sf"/>
</dbReference>
<dbReference type="Proteomes" id="UP000194841">
    <property type="component" value="Unassembled WGS sequence"/>
</dbReference>
<evidence type="ECO:0000313" key="4">
    <source>
        <dbReference type="EMBL" id="OUL58603.1"/>
    </source>
</evidence>
<reference evidence="4 5" key="1">
    <citation type="submission" date="2017-02" db="EMBL/GenBank/DDBJ databases">
        <title>Pseudoalteromonas ulvae TC14 Genome.</title>
        <authorList>
            <person name="Molmeret M."/>
        </authorList>
    </citation>
    <scope>NUCLEOTIDE SEQUENCE [LARGE SCALE GENOMIC DNA]</scope>
    <source>
        <strain evidence="4">TC14</strain>
    </source>
</reference>